<sequence length="181" mass="21152">MEENDLTKKRMMFIKSEDYNFLTYNMFIILNGLDCVEGKSSLRDHRKISFLIDFISNGKLIDIIDKQSKNPNSKINEVDKELLSQSFSDSLLRIRTINQLVFTLTNEGFITITDKKLDKLCICLNKQRIQKEFLKGEIFKIERSNINRLKSIVQRISILDISTMLSNLYYKNGIPDEQLIS</sequence>
<evidence type="ECO:0000313" key="1">
    <source>
        <dbReference type="EMBL" id="MBE9577501.1"/>
    </source>
</evidence>
<gene>
    <name evidence="1" type="ORF">IM755_12355</name>
</gene>
<proteinExistence type="predicted"/>
<comment type="caution">
    <text evidence="1">The sequence shown here is derived from an EMBL/GenBank/DDBJ whole genome shotgun (WGS) entry which is preliminary data.</text>
</comment>
<evidence type="ECO:0000313" key="2">
    <source>
        <dbReference type="Proteomes" id="UP000656274"/>
    </source>
</evidence>
<name>A0ABR9WV50_9FLAO</name>
<dbReference type="Proteomes" id="UP000656274">
    <property type="component" value="Unassembled WGS sequence"/>
</dbReference>
<dbReference type="RefSeq" id="WP_194097331.1">
    <property type="nucleotide sequence ID" value="NZ_JADFTZ010000007.1"/>
</dbReference>
<organism evidence="1 2">
    <name type="scientific">Flavobacterium proteolyticum</name>
    <dbReference type="NCBI Taxonomy" id="2911683"/>
    <lineage>
        <taxon>Bacteria</taxon>
        <taxon>Pseudomonadati</taxon>
        <taxon>Bacteroidota</taxon>
        <taxon>Flavobacteriia</taxon>
        <taxon>Flavobacteriales</taxon>
        <taxon>Flavobacteriaceae</taxon>
        <taxon>Flavobacterium</taxon>
    </lineage>
</organism>
<reference evidence="1 2" key="1">
    <citation type="submission" date="2020-10" db="EMBL/GenBank/DDBJ databases">
        <title>The genome sequence of Flavobacterium aquaticum 1Y8A.</title>
        <authorList>
            <person name="Liu Y."/>
        </authorList>
    </citation>
    <scope>NUCLEOTIDE SEQUENCE [LARGE SCALE GENOMIC DNA]</scope>
    <source>
        <strain evidence="1 2">1Y8A</strain>
    </source>
</reference>
<accession>A0ABR9WV50</accession>
<dbReference type="EMBL" id="JADFTZ010000007">
    <property type="protein sequence ID" value="MBE9577501.1"/>
    <property type="molecule type" value="Genomic_DNA"/>
</dbReference>
<protein>
    <submittedName>
        <fullName evidence="1">Uncharacterized protein</fullName>
    </submittedName>
</protein>
<keyword evidence="2" id="KW-1185">Reference proteome</keyword>